<accession>A0ABS2ZSJ4</accession>
<dbReference type="Proteomes" id="UP001296923">
    <property type="component" value="Unassembled WGS sequence"/>
</dbReference>
<sequence>MIPKEPVIPDLTESDVELLIVITFEREIRPQKCDALFVFSGTHSGHWEKVIEAYNLNYIETIIVTGGRSLTGLPHPDWDGNTDREVSEARVIVSYLESAGIPLKNIFIEEKSTNSLENVTCAKEIFDFTKIHTLMVVCKSHATGRQIRTLKKHLPSLIKYIPFTFNTVYNGTEVNRNNWAETEVGRKRVWGEYLRIKHYGSKGDILPLDVMSDRLKLF</sequence>
<protein>
    <submittedName>
        <fullName evidence="2">YdcF family protein</fullName>
    </submittedName>
</protein>
<evidence type="ECO:0000313" key="2">
    <source>
        <dbReference type="EMBL" id="MBN3555840.1"/>
    </source>
</evidence>
<comment type="caution">
    <text evidence="2">The sequence shown here is derived from an EMBL/GenBank/DDBJ whole genome shotgun (WGS) entry which is preliminary data.</text>
</comment>
<dbReference type="RefSeq" id="WP_205726623.1">
    <property type="nucleotide sequence ID" value="NZ_JAFHKR010000039.1"/>
</dbReference>
<dbReference type="InterPro" id="IPR003848">
    <property type="entry name" value="DUF218"/>
</dbReference>
<evidence type="ECO:0000313" key="3">
    <source>
        <dbReference type="Proteomes" id="UP001296923"/>
    </source>
</evidence>
<reference evidence="2 3" key="1">
    <citation type="submission" date="2021-01" db="EMBL/GenBank/DDBJ databases">
        <title>Genome Sequencing of Type Strains.</title>
        <authorList>
            <person name="Lemaire J.F."/>
            <person name="Inderbitzin P."/>
            <person name="Collins S.B."/>
            <person name="Wespe N."/>
            <person name="Knight-Connoni V."/>
        </authorList>
    </citation>
    <scope>NUCLEOTIDE SEQUENCE [LARGE SCALE GENOMIC DNA]</scope>
    <source>
        <strain evidence="2 3">DSM 23009</strain>
    </source>
</reference>
<dbReference type="InterPro" id="IPR014729">
    <property type="entry name" value="Rossmann-like_a/b/a_fold"/>
</dbReference>
<organism evidence="2 3">
    <name type="scientific">Fictibacillus nanhaiensis</name>
    <dbReference type="NCBI Taxonomy" id="742169"/>
    <lineage>
        <taxon>Bacteria</taxon>
        <taxon>Bacillati</taxon>
        <taxon>Bacillota</taxon>
        <taxon>Bacilli</taxon>
        <taxon>Bacillales</taxon>
        <taxon>Fictibacillaceae</taxon>
        <taxon>Fictibacillus</taxon>
    </lineage>
</organism>
<dbReference type="PANTHER" id="PTHR30336">
    <property type="entry name" value="INNER MEMBRANE PROTEIN, PROBABLE PERMEASE"/>
    <property type="match status" value="1"/>
</dbReference>
<evidence type="ECO:0000259" key="1">
    <source>
        <dbReference type="Pfam" id="PF02698"/>
    </source>
</evidence>
<dbReference type="CDD" id="cd06259">
    <property type="entry name" value="YdcF-like"/>
    <property type="match status" value="1"/>
</dbReference>
<feature type="domain" description="DUF218" evidence="1">
    <location>
        <begin position="35"/>
        <end position="194"/>
    </location>
</feature>
<dbReference type="Gene3D" id="3.40.50.620">
    <property type="entry name" value="HUPs"/>
    <property type="match status" value="1"/>
</dbReference>
<proteinExistence type="predicted"/>
<gene>
    <name evidence="2" type="ORF">JYA63_16295</name>
</gene>
<name>A0ABS2ZSJ4_9BACL</name>
<dbReference type="EMBL" id="JAFHKR010000039">
    <property type="protein sequence ID" value="MBN3555840.1"/>
    <property type="molecule type" value="Genomic_DNA"/>
</dbReference>
<dbReference type="InterPro" id="IPR051599">
    <property type="entry name" value="Cell_Envelope_Assoc"/>
</dbReference>
<keyword evidence="3" id="KW-1185">Reference proteome</keyword>
<dbReference type="PANTHER" id="PTHR30336:SF4">
    <property type="entry name" value="ENVELOPE BIOGENESIS FACTOR ELYC"/>
    <property type="match status" value="1"/>
</dbReference>
<dbReference type="Pfam" id="PF02698">
    <property type="entry name" value="DUF218"/>
    <property type="match status" value="1"/>
</dbReference>